<dbReference type="SUPFAM" id="SSF46689">
    <property type="entry name" value="Homeodomain-like"/>
    <property type="match status" value="2"/>
</dbReference>
<feature type="transmembrane region" description="Helical" evidence="8">
    <location>
        <begin position="48"/>
        <end position="69"/>
    </location>
</feature>
<sequence>MGHHSCCNKQKVKRGLWSPEEDEKLINYITTYGHGCWSSVPRLAGLSLSLSLSLYIYIYIYTCLLFLPFSDTCMCTYVCVILENSGLQRCGKSCRLRWINYLRPDLKRGSFSHNEANLIIELHRLLGNRWAQIAKHLPGRTDNEVKNFWNSSIKKKLVSSHHHHHHHQNLHTDHHHHHNLVTAATASTLISPNLANSSGSSDENLYLLSSDNMSLIIPNHPQMDQICIPTPQITALQQGFDPIESRVLDHDQMMSSSSNFHANLPTSDHPAPFPYLHPSWPNAPPNPHYTPQNHNHQFLKQADDHTFIFGFDHESQPNYINHQDPSLILDHPIIIPTPNAVEFAVPSSSPAQEQLLQEIIGYSSFSSALDATPSPPINPMDFVEALLASFPSPCPIPFTSTATATATATASSSSASASTSPPSFSPLPCNNSPFLVNPPIWAPQP</sequence>
<evidence type="ECO:0000256" key="6">
    <source>
        <dbReference type="ARBA" id="ARBA00023242"/>
    </source>
</evidence>
<evidence type="ECO:0000313" key="12">
    <source>
        <dbReference type="Proteomes" id="UP001293254"/>
    </source>
</evidence>
<dbReference type="FunFam" id="1.10.10.60:FF:000140">
    <property type="entry name" value="Myb transcription factor"/>
    <property type="match status" value="1"/>
</dbReference>
<dbReference type="Pfam" id="PF00249">
    <property type="entry name" value="Myb_DNA-binding"/>
    <property type="match status" value="2"/>
</dbReference>
<proteinExistence type="predicted"/>
<dbReference type="GO" id="GO:0005634">
    <property type="term" value="C:nucleus"/>
    <property type="evidence" value="ECO:0007669"/>
    <property type="project" value="UniProtKB-SubCell"/>
</dbReference>
<comment type="caution">
    <text evidence="11">The sequence shown here is derived from an EMBL/GenBank/DDBJ whole genome shotgun (WGS) entry which is preliminary data.</text>
</comment>
<accession>A0AAE2C9E0</accession>
<dbReference type="EMBL" id="JACGWO010000012">
    <property type="protein sequence ID" value="KAK4413781.1"/>
    <property type="molecule type" value="Genomic_DNA"/>
</dbReference>
<dbReference type="Proteomes" id="UP001293254">
    <property type="component" value="Unassembled WGS sequence"/>
</dbReference>
<dbReference type="PROSITE" id="PS50090">
    <property type="entry name" value="MYB_LIKE"/>
    <property type="match status" value="2"/>
</dbReference>
<keyword evidence="2" id="KW-0677">Repeat</keyword>
<evidence type="ECO:0000259" key="9">
    <source>
        <dbReference type="PROSITE" id="PS50090"/>
    </source>
</evidence>
<evidence type="ECO:0000256" key="7">
    <source>
        <dbReference type="SAM" id="MobiDB-lite"/>
    </source>
</evidence>
<keyword evidence="4" id="KW-0238">DNA-binding</keyword>
<name>A0AAE2C9E0_9LAMI</name>
<dbReference type="InterPro" id="IPR017930">
    <property type="entry name" value="Myb_dom"/>
</dbReference>
<dbReference type="GO" id="GO:0003677">
    <property type="term" value="F:DNA binding"/>
    <property type="evidence" value="ECO:0007669"/>
    <property type="project" value="UniProtKB-KW"/>
</dbReference>
<organism evidence="11 12">
    <name type="scientific">Sesamum alatum</name>
    <dbReference type="NCBI Taxonomy" id="300844"/>
    <lineage>
        <taxon>Eukaryota</taxon>
        <taxon>Viridiplantae</taxon>
        <taxon>Streptophyta</taxon>
        <taxon>Embryophyta</taxon>
        <taxon>Tracheophyta</taxon>
        <taxon>Spermatophyta</taxon>
        <taxon>Magnoliopsida</taxon>
        <taxon>eudicotyledons</taxon>
        <taxon>Gunneridae</taxon>
        <taxon>Pentapetalae</taxon>
        <taxon>asterids</taxon>
        <taxon>lamiids</taxon>
        <taxon>Lamiales</taxon>
        <taxon>Pedaliaceae</taxon>
        <taxon>Sesamum</taxon>
    </lineage>
</organism>
<dbReference type="InterPro" id="IPR009057">
    <property type="entry name" value="Homeodomain-like_sf"/>
</dbReference>
<feature type="domain" description="Myb-like" evidence="9">
    <location>
        <begin position="9"/>
        <end position="102"/>
    </location>
</feature>
<dbReference type="PANTHER" id="PTHR47997:SF87">
    <property type="entry name" value="TRANSCRIPTION FACTOR MYB26"/>
    <property type="match status" value="1"/>
</dbReference>
<keyword evidence="5" id="KW-0804">Transcription</keyword>
<keyword evidence="8" id="KW-0472">Membrane</keyword>
<keyword evidence="8" id="KW-1133">Transmembrane helix</keyword>
<dbReference type="CDD" id="cd00167">
    <property type="entry name" value="SANT"/>
    <property type="match status" value="2"/>
</dbReference>
<evidence type="ECO:0000256" key="4">
    <source>
        <dbReference type="ARBA" id="ARBA00023125"/>
    </source>
</evidence>
<keyword evidence="12" id="KW-1185">Reference proteome</keyword>
<dbReference type="InterPro" id="IPR051953">
    <property type="entry name" value="Plant_SW-associated_TFs"/>
</dbReference>
<feature type="compositionally biased region" description="Low complexity" evidence="7">
    <location>
        <begin position="405"/>
        <end position="422"/>
    </location>
</feature>
<gene>
    <name evidence="11" type="ORF">Salat_2790900</name>
</gene>
<evidence type="ECO:0000256" key="8">
    <source>
        <dbReference type="SAM" id="Phobius"/>
    </source>
</evidence>
<comment type="subcellular location">
    <subcellularLocation>
        <location evidence="1">Nucleus</location>
    </subcellularLocation>
</comment>
<keyword evidence="3" id="KW-0805">Transcription regulation</keyword>
<feature type="domain" description="Myb-like" evidence="9">
    <location>
        <begin position="103"/>
        <end position="153"/>
    </location>
</feature>
<evidence type="ECO:0000256" key="1">
    <source>
        <dbReference type="ARBA" id="ARBA00004123"/>
    </source>
</evidence>
<dbReference type="InterPro" id="IPR001005">
    <property type="entry name" value="SANT/Myb"/>
</dbReference>
<dbReference type="PROSITE" id="PS51294">
    <property type="entry name" value="HTH_MYB"/>
    <property type="match status" value="2"/>
</dbReference>
<dbReference type="AlphaFoldDB" id="A0AAE2C9E0"/>
<evidence type="ECO:0000259" key="10">
    <source>
        <dbReference type="PROSITE" id="PS51294"/>
    </source>
</evidence>
<evidence type="ECO:0000256" key="5">
    <source>
        <dbReference type="ARBA" id="ARBA00023163"/>
    </source>
</evidence>
<protein>
    <submittedName>
        <fullName evidence="11">Transcription factor</fullName>
    </submittedName>
</protein>
<feature type="region of interest" description="Disordered" evidence="7">
    <location>
        <begin position="405"/>
        <end position="425"/>
    </location>
</feature>
<evidence type="ECO:0000256" key="2">
    <source>
        <dbReference type="ARBA" id="ARBA00022737"/>
    </source>
</evidence>
<dbReference type="SMART" id="SM00717">
    <property type="entry name" value="SANT"/>
    <property type="match status" value="2"/>
</dbReference>
<reference evidence="11" key="2">
    <citation type="journal article" date="2024" name="Plant">
        <title>Genomic evolution and insights into agronomic trait innovations of Sesamum species.</title>
        <authorList>
            <person name="Miao H."/>
            <person name="Wang L."/>
            <person name="Qu L."/>
            <person name="Liu H."/>
            <person name="Sun Y."/>
            <person name="Le M."/>
            <person name="Wang Q."/>
            <person name="Wei S."/>
            <person name="Zheng Y."/>
            <person name="Lin W."/>
            <person name="Duan Y."/>
            <person name="Cao H."/>
            <person name="Xiong S."/>
            <person name="Wang X."/>
            <person name="Wei L."/>
            <person name="Li C."/>
            <person name="Ma Q."/>
            <person name="Ju M."/>
            <person name="Zhao R."/>
            <person name="Li G."/>
            <person name="Mu C."/>
            <person name="Tian Q."/>
            <person name="Mei H."/>
            <person name="Zhang T."/>
            <person name="Gao T."/>
            <person name="Zhang H."/>
        </authorList>
    </citation>
    <scope>NUCLEOTIDE SEQUENCE</scope>
    <source>
        <strain evidence="11">3651</strain>
    </source>
</reference>
<keyword evidence="8" id="KW-0812">Transmembrane</keyword>
<feature type="domain" description="HTH myb-type" evidence="10">
    <location>
        <begin position="103"/>
        <end position="157"/>
    </location>
</feature>
<reference evidence="11" key="1">
    <citation type="submission" date="2020-06" db="EMBL/GenBank/DDBJ databases">
        <authorList>
            <person name="Li T."/>
            <person name="Hu X."/>
            <person name="Zhang T."/>
            <person name="Song X."/>
            <person name="Zhang H."/>
            <person name="Dai N."/>
            <person name="Sheng W."/>
            <person name="Hou X."/>
            <person name="Wei L."/>
        </authorList>
    </citation>
    <scope>NUCLEOTIDE SEQUENCE</scope>
    <source>
        <strain evidence="11">3651</strain>
        <tissue evidence="11">Leaf</tissue>
    </source>
</reference>
<evidence type="ECO:0000313" key="11">
    <source>
        <dbReference type="EMBL" id="KAK4413781.1"/>
    </source>
</evidence>
<evidence type="ECO:0000256" key="3">
    <source>
        <dbReference type="ARBA" id="ARBA00023015"/>
    </source>
</evidence>
<dbReference type="PANTHER" id="PTHR47997">
    <property type="entry name" value="MYB DOMAIN PROTEIN 55"/>
    <property type="match status" value="1"/>
</dbReference>
<keyword evidence="6" id="KW-0539">Nucleus</keyword>
<dbReference type="Gene3D" id="1.10.10.60">
    <property type="entry name" value="Homeodomain-like"/>
    <property type="match status" value="2"/>
</dbReference>
<feature type="domain" description="HTH myb-type" evidence="10">
    <location>
        <begin position="9"/>
        <end position="45"/>
    </location>
</feature>